<keyword evidence="1" id="KW-0479">Metal-binding</keyword>
<keyword evidence="5" id="KW-0539">Nucleus</keyword>
<evidence type="ECO:0000313" key="8">
    <source>
        <dbReference type="EMBL" id="KAE8408572.1"/>
    </source>
</evidence>
<dbReference type="InterPro" id="IPR007219">
    <property type="entry name" value="XnlR_reg_dom"/>
</dbReference>
<dbReference type="PANTHER" id="PTHR47424">
    <property type="entry name" value="REGULATORY PROTEIN GAL4"/>
    <property type="match status" value="1"/>
</dbReference>
<dbReference type="GO" id="GO:0005634">
    <property type="term" value="C:nucleus"/>
    <property type="evidence" value="ECO:0007669"/>
    <property type="project" value="TreeGrafter"/>
</dbReference>
<evidence type="ECO:0000256" key="2">
    <source>
        <dbReference type="ARBA" id="ARBA00023015"/>
    </source>
</evidence>
<dbReference type="Pfam" id="PF04082">
    <property type="entry name" value="Fungal_trans"/>
    <property type="match status" value="1"/>
</dbReference>
<dbReference type="GO" id="GO:0000981">
    <property type="term" value="F:DNA-binding transcription factor activity, RNA polymerase II-specific"/>
    <property type="evidence" value="ECO:0007669"/>
    <property type="project" value="InterPro"/>
</dbReference>
<dbReference type="GO" id="GO:0006351">
    <property type="term" value="P:DNA-templated transcription"/>
    <property type="evidence" value="ECO:0007669"/>
    <property type="project" value="InterPro"/>
</dbReference>
<dbReference type="GO" id="GO:0008270">
    <property type="term" value="F:zinc ion binding"/>
    <property type="evidence" value="ECO:0007669"/>
    <property type="project" value="InterPro"/>
</dbReference>
<feature type="compositionally biased region" description="Polar residues" evidence="6">
    <location>
        <begin position="235"/>
        <end position="244"/>
    </location>
</feature>
<sequence length="882" mass="97673">MQSRQSAVRKNAGPRRRKIALACEPCRTRKARCDGQKPICGACRARGRNIDQCLYKTTDNARSASNDQYLRMLHHRIRELEETCTKAGVPVPAFGGESLMDNSLTAENDSGDASGLLDQAILSTTTSAQAQQHSPTHHTEPARSHPVNAHVYSPPVTETEIYPSTPFEPHSNVTGMGAISSVDESGRPVNEYFGSSSAVSLMRLLAKGSGRPHSTTIRNIAEQTPSPLSRREEMSSLTQGSGAPQSKFQVDELLLPPRDLADHLLDCFWDRIYCLYPFFHRQSLQDAYDNLWIGREQPIKPLSNFDIGLGNKNHSGSRSIVFICALNIIFALGCHFADMPVHEREAAAHTFFLRAKRFIGLDILDICSVGTVQCLLLAGLFLQSTPYPHRCWHSIGVACRVAQGLGLHEAELDDNVHPLEQEIQRLTWHGCVMMDMFVSMTYGRPTMTSHLPSVPLPACSEAGSGEDQSPSVMVFYIATIELYRILDSILSDVYQVWWSKSSATPGGPTAKQGGLDVIISLEEKLFEYESNLPSFLNWTKPMTPTTISAKQLILRRQRNVLHARFLYLHLLLYRPIFTQLCSDNPGRTHDTDRRRTTHSMIKTSLLTKCAAACVQAAISLISLVHDTHLDPATDTWWYNGFYISTAGMVIVMSYTCRPIWDELDKVTIDSTWAKCEEILRRMGSFSVSARNTIQFLQATRNQVLATHQQRPSAAACSTTANSQQQPQHISSQTNQIQLTGVEPLPHEGSGGLTWDASTEALAYDLGFLGPFDFNELHGLLPDNEKPLRVLLYNSDYFTTGIRRKIEFTLSGIPASSVSAKRLTADMATITIGKGNVSIAGQSCQETTCELPVEEARETVEVQDGVATFFLGPSEALVIDLQV</sequence>
<name>A0A5N7DQ45_9EURO</name>
<keyword evidence="2" id="KW-0805">Transcription regulation</keyword>
<feature type="region of interest" description="Disordered" evidence="6">
    <location>
        <begin position="714"/>
        <end position="733"/>
    </location>
</feature>
<feature type="compositionally biased region" description="Polar residues" evidence="6">
    <location>
        <begin position="125"/>
        <end position="134"/>
    </location>
</feature>
<dbReference type="SUPFAM" id="SSF57701">
    <property type="entry name" value="Zn2/Cys6 DNA-binding domain"/>
    <property type="match status" value="1"/>
</dbReference>
<dbReference type="AlphaFoldDB" id="A0A5N7DQ45"/>
<dbReference type="GeneID" id="43670938"/>
<dbReference type="EMBL" id="ML736743">
    <property type="protein sequence ID" value="KAE8408572.1"/>
    <property type="molecule type" value="Genomic_DNA"/>
</dbReference>
<dbReference type="OrthoDB" id="424974at2759"/>
<evidence type="ECO:0000256" key="4">
    <source>
        <dbReference type="ARBA" id="ARBA00023163"/>
    </source>
</evidence>
<feature type="domain" description="Zn(2)-C6 fungal-type" evidence="7">
    <location>
        <begin position="22"/>
        <end position="55"/>
    </location>
</feature>
<evidence type="ECO:0000313" key="9">
    <source>
        <dbReference type="Proteomes" id="UP000325579"/>
    </source>
</evidence>
<dbReference type="InterPro" id="IPR051127">
    <property type="entry name" value="Fungal_SecMet_Regulators"/>
</dbReference>
<dbReference type="Pfam" id="PF00172">
    <property type="entry name" value="Zn_clus"/>
    <property type="match status" value="1"/>
</dbReference>
<evidence type="ECO:0000256" key="6">
    <source>
        <dbReference type="SAM" id="MobiDB-lite"/>
    </source>
</evidence>
<dbReference type="GO" id="GO:0000435">
    <property type="term" value="P:positive regulation of transcription from RNA polymerase II promoter by galactose"/>
    <property type="evidence" value="ECO:0007669"/>
    <property type="project" value="TreeGrafter"/>
</dbReference>
<dbReference type="InterPro" id="IPR036864">
    <property type="entry name" value="Zn2-C6_fun-type_DNA-bd_sf"/>
</dbReference>
<proteinExistence type="predicted"/>
<evidence type="ECO:0000259" key="7">
    <source>
        <dbReference type="PROSITE" id="PS50048"/>
    </source>
</evidence>
<keyword evidence="4" id="KW-0804">Transcription</keyword>
<dbReference type="SMART" id="SM00906">
    <property type="entry name" value="Fungal_trans"/>
    <property type="match status" value="1"/>
</dbReference>
<dbReference type="InterPro" id="IPR001138">
    <property type="entry name" value="Zn2Cys6_DnaBD"/>
</dbReference>
<accession>A0A5N7DQ45</accession>
<dbReference type="SMART" id="SM00066">
    <property type="entry name" value="GAL4"/>
    <property type="match status" value="1"/>
</dbReference>
<keyword evidence="3" id="KW-0238">DNA-binding</keyword>
<dbReference type="Gene3D" id="4.10.240.10">
    <property type="entry name" value="Zn(2)-C6 fungal-type DNA-binding domain"/>
    <property type="match status" value="1"/>
</dbReference>
<dbReference type="PANTHER" id="PTHR47424:SF3">
    <property type="entry name" value="REGULATORY PROTEIN GAL4"/>
    <property type="match status" value="1"/>
</dbReference>
<dbReference type="PROSITE" id="PS50048">
    <property type="entry name" value="ZN2_CY6_FUNGAL_2"/>
    <property type="match status" value="1"/>
</dbReference>
<reference evidence="8 9" key="1">
    <citation type="submission" date="2019-04" db="EMBL/GenBank/DDBJ databases">
        <authorList>
            <consortium name="DOE Joint Genome Institute"/>
            <person name="Mondo S."/>
            <person name="Kjaerbolling I."/>
            <person name="Vesth T."/>
            <person name="Frisvad J.C."/>
            <person name="Nybo J.L."/>
            <person name="Theobald S."/>
            <person name="Kildgaard S."/>
            <person name="Isbrandt T."/>
            <person name="Kuo A."/>
            <person name="Sato A."/>
            <person name="Lyhne E.K."/>
            <person name="Kogle M.E."/>
            <person name="Wiebenga A."/>
            <person name="Kun R.S."/>
            <person name="Lubbers R.J."/>
            <person name="Makela M.R."/>
            <person name="Barry K."/>
            <person name="Chovatia M."/>
            <person name="Clum A."/>
            <person name="Daum C."/>
            <person name="Haridas S."/>
            <person name="He G."/>
            <person name="LaButti K."/>
            <person name="Lipzen A."/>
            <person name="Riley R."/>
            <person name="Salamov A."/>
            <person name="Simmons B.A."/>
            <person name="Magnuson J.K."/>
            <person name="Henrissat B."/>
            <person name="Mortensen U.H."/>
            <person name="Larsen T.O."/>
            <person name="Devries R.P."/>
            <person name="Grigoriev I.V."/>
            <person name="Machida M."/>
            <person name="Baker S.E."/>
            <person name="Andersen M.R."/>
            <person name="Cantor M.N."/>
            <person name="Hua S.X."/>
        </authorList>
    </citation>
    <scope>NUCLEOTIDE SEQUENCE [LARGE SCALE GENOMIC DNA]</scope>
    <source>
        <strain evidence="8 9">CBS 119388</strain>
    </source>
</reference>
<dbReference type="CDD" id="cd12148">
    <property type="entry name" value="fungal_TF_MHR"/>
    <property type="match status" value="1"/>
</dbReference>
<dbReference type="RefSeq" id="XP_031945891.1">
    <property type="nucleotide sequence ID" value="XM_032086247.1"/>
</dbReference>
<evidence type="ECO:0000256" key="3">
    <source>
        <dbReference type="ARBA" id="ARBA00023125"/>
    </source>
</evidence>
<protein>
    <submittedName>
        <fullName evidence="8">Fungal-specific transcription factor domain-containing protein</fullName>
    </submittedName>
</protein>
<keyword evidence="9" id="KW-1185">Reference proteome</keyword>
<feature type="region of interest" description="Disordered" evidence="6">
    <location>
        <begin position="210"/>
        <end position="244"/>
    </location>
</feature>
<evidence type="ECO:0000256" key="5">
    <source>
        <dbReference type="ARBA" id="ARBA00023242"/>
    </source>
</evidence>
<gene>
    <name evidence="8" type="ORF">BDV37DRAFT_279057</name>
</gene>
<organism evidence="8 9">
    <name type="scientific">Aspergillus pseudonomiae</name>
    <dbReference type="NCBI Taxonomy" id="1506151"/>
    <lineage>
        <taxon>Eukaryota</taxon>
        <taxon>Fungi</taxon>
        <taxon>Dikarya</taxon>
        <taxon>Ascomycota</taxon>
        <taxon>Pezizomycotina</taxon>
        <taxon>Eurotiomycetes</taxon>
        <taxon>Eurotiomycetidae</taxon>
        <taxon>Eurotiales</taxon>
        <taxon>Aspergillaceae</taxon>
        <taxon>Aspergillus</taxon>
        <taxon>Aspergillus subgen. Circumdati</taxon>
    </lineage>
</organism>
<dbReference type="Pfam" id="PF16862">
    <property type="entry name" value="Glyco_hydro_79C"/>
    <property type="match status" value="1"/>
</dbReference>
<evidence type="ECO:0000256" key="1">
    <source>
        <dbReference type="ARBA" id="ARBA00022723"/>
    </source>
</evidence>
<dbReference type="Proteomes" id="UP000325579">
    <property type="component" value="Unassembled WGS sequence"/>
</dbReference>
<dbReference type="InterPro" id="IPR031728">
    <property type="entry name" value="GlcAase_C"/>
</dbReference>
<feature type="compositionally biased region" description="Polar residues" evidence="6">
    <location>
        <begin position="212"/>
        <end position="227"/>
    </location>
</feature>
<feature type="region of interest" description="Disordered" evidence="6">
    <location>
        <begin position="125"/>
        <end position="150"/>
    </location>
</feature>
<dbReference type="GO" id="GO:0000978">
    <property type="term" value="F:RNA polymerase II cis-regulatory region sequence-specific DNA binding"/>
    <property type="evidence" value="ECO:0007669"/>
    <property type="project" value="TreeGrafter"/>
</dbReference>
<dbReference type="CDD" id="cd00067">
    <property type="entry name" value="GAL4"/>
    <property type="match status" value="1"/>
</dbReference>